<dbReference type="InterPro" id="IPR020622">
    <property type="entry name" value="Ala_racemase_pyridoxalP-BS"/>
</dbReference>
<evidence type="ECO:0000256" key="6">
    <source>
        <dbReference type="PIRSR" id="PIRSR600821-52"/>
    </source>
</evidence>
<dbReference type="Pfam" id="PF00842">
    <property type="entry name" value="Ala_racemase_C"/>
    <property type="match status" value="1"/>
</dbReference>
<dbReference type="PRINTS" id="PR00992">
    <property type="entry name" value="ALARACEMASE"/>
</dbReference>
<dbReference type="InterPro" id="IPR009006">
    <property type="entry name" value="Ala_racemase/Decarboxylase_C"/>
</dbReference>
<dbReference type="EC" id="5.1.1.1" evidence="4"/>
<dbReference type="GO" id="GO:0008784">
    <property type="term" value="F:alanine racemase activity"/>
    <property type="evidence" value="ECO:0007669"/>
    <property type="project" value="UniProtKB-UniRule"/>
</dbReference>
<feature type="binding site" evidence="4 6">
    <location>
        <position position="316"/>
    </location>
    <ligand>
        <name>substrate</name>
    </ligand>
</feature>
<evidence type="ECO:0000313" key="8">
    <source>
        <dbReference type="EMBL" id="KGX86504.1"/>
    </source>
</evidence>
<dbReference type="AlphaFoldDB" id="A0A0A5G3B0"/>
<gene>
    <name evidence="8" type="ORF">N784_04935</name>
</gene>
<dbReference type="GO" id="GO:0030170">
    <property type="term" value="F:pyridoxal phosphate binding"/>
    <property type="evidence" value="ECO:0007669"/>
    <property type="project" value="UniProtKB-UniRule"/>
</dbReference>
<protein>
    <recommendedName>
        <fullName evidence="4">Alanine racemase</fullName>
        <ecNumber evidence="4">5.1.1.1</ecNumber>
    </recommendedName>
</protein>
<comment type="catalytic activity">
    <reaction evidence="4">
        <text>L-alanine = D-alanine</text>
        <dbReference type="Rhea" id="RHEA:20249"/>
        <dbReference type="ChEBI" id="CHEBI:57416"/>
        <dbReference type="ChEBI" id="CHEBI:57972"/>
        <dbReference type="EC" id="5.1.1.1"/>
    </reaction>
</comment>
<dbReference type="HAMAP" id="MF_01201">
    <property type="entry name" value="Ala_racemase"/>
    <property type="match status" value="1"/>
</dbReference>
<evidence type="ECO:0000256" key="1">
    <source>
        <dbReference type="ARBA" id="ARBA00001933"/>
    </source>
</evidence>
<feature type="active site" description="Proton acceptor; specific for L-alanine" evidence="4">
    <location>
        <position position="268"/>
    </location>
</feature>
<dbReference type="CDD" id="cd00430">
    <property type="entry name" value="PLPDE_III_AR"/>
    <property type="match status" value="1"/>
</dbReference>
<dbReference type="SUPFAM" id="SSF51419">
    <property type="entry name" value="PLP-binding barrel"/>
    <property type="match status" value="1"/>
</dbReference>
<sequence length="395" mass="43547">MNKISYRDTWLEVSLSAIHQNVNAFLNHIQKECKLMAVVKADGYGNGAVRVAEAALEAGADYLAVAFADEAIELREAGVEADILLLGYTPEESMEAVIKHDITVTIFTNESLQAVIRVAERLGKKPRIHIKVNTGMNRLGVQSKEKLLQLATRAQQSEAVYLEGVFTHFADADNEDPSYTEKQFAKFKQMLHYLEAHHILIPIKHCANSAATIAFPSMHLDMVRVGVSIYGLYPATHLQDKIKLTPTMTLKTTIASIQLVSANEPISYGCSYYTKRNSTIATVPIGYADGISRQLSNKGHVTVNGQKVRIVGKVCMDQMMIDITDVSSEIGDEVVIYGDAEQGYMPIDLVAEQMGTIHYEVATLIGKRVPRHYTIEGKVVAGCGLLGSQHSFIYQ</sequence>
<keyword evidence="3 4" id="KW-0413">Isomerase</keyword>
<organism evidence="8 9">
    <name type="scientific">Pontibacillus litoralis JSM 072002</name>
    <dbReference type="NCBI Taxonomy" id="1385512"/>
    <lineage>
        <taxon>Bacteria</taxon>
        <taxon>Bacillati</taxon>
        <taxon>Bacillota</taxon>
        <taxon>Bacilli</taxon>
        <taxon>Bacillales</taxon>
        <taxon>Bacillaceae</taxon>
        <taxon>Pontibacillus</taxon>
    </lineage>
</organism>
<dbReference type="SUPFAM" id="SSF50621">
    <property type="entry name" value="Alanine racemase C-terminal domain-like"/>
    <property type="match status" value="1"/>
</dbReference>
<dbReference type="PANTHER" id="PTHR30511:SF0">
    <property type="entry name" value="ALANINE RACEMASE, CATABOLIC-RELATED"/>
    <property type="match status" value="1"/>
</dbReference>
<dbReference type="EMBL" id="AVPG01000013">
    <property type="protein sequence ID" value="KGX86504.1"/>
    <property type="molecule type" value="Genomic_DNA"/>
</dbReference>
<dbReference type="Gene3D" id="2.40.37.10">
    <property type="entry name" value="Lyase, Ornithine Decarboxylase, Chain A, domain 1"/>
    <property type="match status" value="1"/>
</dbReference>
<dbReference type="GO" id="GO:0030632">
    <property type="term" value="P:D-alanine biosynthetic process"/>
    <property type="evidence" value="ECO:0007669"/>
    <property type="project" value="UniProtKB-UniRule"/>
</dbReference>
<evidence type="ECO:0000256" key="5">
    <source>
        <dbReference type="PIRSR" id="PIRSR600821-50"/>
    </source>
</evidence>
<dbReference type="InterPro" id="IPR029066">
    <property type="entry name" value="PLP-binding_barrel"/>
</dbReference>
<evidence type="ECO:0000256" key="4">
    <source>
        <dbReference type="HAMAP-Rule" id="MF_01201"/>
    </source>
</evidence>
<dbReference type="PANTHER" id="PTHR30511">
    <property type="entry name" value="ALANINE RACEMASE"/>
    <property type="match status" value="1"/>
</dbReference>
<comment type="pathway">
    <text evidence="4">Amino-acid biosynthesis; D-alanine biosynthesis; D-alanine from L-alanine: step 1/1.</text>
</comment>
<keyword evidence="2 4" id="KW-0663">Pyridoxal phosphate</keyword>
<feature type="domain" description="Alanine racemase C-terminal" evidence="7">
    <location>
        <begin position="247"/>
        <end position="374"/>
    </location>
</feature>
<keyword evidence="9" id="KW-1185">Reference proteome</keyword>
<dbReference type="Pfam" id="PF01168">
    <property type="entry name" value="Ala_racemase_N"/>
    <property type="match status" value="1"/>
</dbReference>
<dbReference type="InterPro" id="IPR011079">
    <property type="entry name" value="Ala_racemase_C"/>
</dbReference>
<dbReference type="RefSeq" id="WP_036834490.1">
    <property type="nucleotide sequence ID" value="NZ_AVPG01000013.1"/>
</dbReference>
<dbReference type="FunFam" id="3.20.20.10:FF:000002">
    <property type="entry name" value="Alanine racemase"/>
    <property type="match status" value="1"/>
</dbReference>
<comment type="caution">
    <text evidence="8">The sequence shown here is derived from an EMBL/GenBank/DDBJ whole genome shotgun (WGS) entry which is preliminary data.</text>
</comment>
<feature type="modified residue" description="N6-(pyridoxal phosphate)lysine" evidence="4 5">
    <location>
        <position position="40"/>
    </location>
</feature>
<comment type="function">
    <text evidence="4">Catalyzes the interconversion of L-alanine and D-alanine. May also act on other amino acids.</text>
</comment>
<dbReference type="InterPro" id="IPR001608">
    <property type="entry name" value="Ala_racemase_N"/>
</dbReference>
<dbReference type="UniPathway" id="UPA00042">
    <property type="reaction ID" value="UER00497"/>
</dbReference>
<evidence type="ECO:0000313" key="9">
    <source>
        <dbReference type="Proteomes" id="UP000030401"/>
    </source>
</evidence>
<comment type="cofactor">
    <cofactor evidence="1 4 5">
        <name>pyridoxal 5'-phosphate</name>
        <dbReference type="ChEBI" id="CHEBI:597326"/>
    </cofactor>
</comment>
<proteinExistence type="inferred from homology"/>
<evidence type="ECO:0000259" key="7">
    <source>
        <dbReference type="SMART" id="SM01005"/>
    </source>
</evidence>
<accession>A0A0A5G3B0</accession>
<dbReference type="SMART" id="SM01005">
    <property type="entry name" value="Ala_racemase_C"/>
    <property type="match status" value="1"/>
</dbReference>
<dbReference type="STRING" id="1385512.N784_04935"/>
<comment type="similarity">
    <text evidence="4">Belongs to the alanine racemase family.</text>
</comment>
<evidence type="ECO:0000256" key="3">
    <source>
        <dbReference type="ARBA" id="ARBA00023235"/>
    </source>
</evidence>
<dbReference type="InterPro" id="IPR000821">
    <property type="entry name" value="Ala_racemase"/>
</dbReference>
<reference evidence="8 9" key="1">
    <citation type="submission" date="2013-08" db="EMBL/GenBank/DDBJ databases">
        <authorList>
            <person name="Huang J."/>
            <person name="Wang G."/>
        </authorList>
    </citation>
    <scope>NUCLEOTIDE SEQUENCE [LARGE SCALE GENOMIC DNA]</scope>
    <source>
        <strain evidence="8 9">JSM 072002</strain>
    </source>
</reference>
<dbReference type="GO" id="GO:0005829">
    <property type="term" value="C:cytosol"/>
    <property type="evidence" value="ECO:0007669"/>
    <property type="project" value="TreeGrafter"/>
</dbReference>
<feature type="binding site" evidence="4 6">
    <location>
        <position position="138"/>
    </location>
    <ligand>
        <name>substrate</name>
    </ligand>
</feature>
<dbReference type="GO" id="GO:0009252">
    <property type="term" value="P:peptidoglycan biosynthetic process"/>
    <property type="evidence" value="ECO:0007669"/>
    <property type="project" value="TreeGrafter"/>
</dbReference>
<name>A0A0A5G3B0_9BACI</name>
<dbReference type="eggNOG" id="COG0787">
    <property type="taxonomic scope" value="Bacteria"/>
</dbReference>
<dbReference type="Gene3D" id="3.20.20.10">
    <property type="entry name" value="Alanine racemase"/>
    <property type="match status" value="1"/>
</dbReference>
<dbReference type="NCBIfam" id="TIGR00492">
    <property type="entry name" value="alr"/>
    <property type="match status" value="1"/>
</dbReference>
<feature type="active site" description="Proton acceptor; specific for D-alanine" evidence="4">
    <location>
        <position position="40"/>
    </location>
</feature>
<dbReference type="OrthoDB" id="9813814at2"/>
<evidence type="ECO:0000256" key="2">
    <source>
        <dbReference type="ARBA" id="ARBA00022898"/>
    </source>
</evidence>
<dbReference type="PROSITE" id="PS00395">
    <property type="entry name" value="ALANINE_RACEMASE"/>
    <property type="match status" value="1"/>
</dbReference>
<dbReference type="Proteomes" id="UP000030401">
    <property type="component" value="Unassembled WGS sequence"/>
</dbReference>